<protein>
    <submittedName>
        <fullName evidence="6">Transcriptional family protein</fullName>
    </submittedName>
</protein>
<dbReference type="EMBL" id="CCAE010000003">
    <property type="protein sequence ID" value="CDN86393.1"/>
    <property type="molecule type" value="Genomic_DNA"/>
</dbReference>
<evidence type="ECO:0000256" key="1">
    <source>
        <dbReference type="ARBA" id="ARBA00023015"/>
    </source>
</evidence>
<dbReference type="AlphaFoldDB" id="A0A1L1PE99"/>
<reference evidence="7" key="1">
    <citation type="submission" date="2014-11" db="EMBL/GenBank/DDBJ databases">
        <title>Draft genome sequence of Hydrogenophaga intermedia S1.</title>
        <authorList>
            <person name="Gan H.M."/>
            <person name="Chew T.H."/>
            <person name="Stolz A."/>
        </authorList>
    </citation>
    <scope>NUCLEOTIDE SEQUENCE [LARGE SCALE GENOMIC DNA]</scope>
    <source>
        <strain evidence="7">S1</strain>
    </source>
</reference>
<feature type="DNA-binding region" description="H-T-H motif" evidence="4">
    <location>
        <begin position="37"/>
        <end position="56"/>
    </location>
</feature>
<sequence length="214" mass="23356">MTTTPSPRPGGKRQRTLALIAATAWQLFERDGYEAVTMEQIAEAAGVAKATLYNHCATKDAVLVCAIHHQLADDLGGLTAPWPSGTGMPEGIGVLLDSMAHWAESHRVYLPPYLRQRFLDVRTPTPDLGTDGTNDVVDVYAQLIRQSQADGVLREDIDAGHLAALFHHLCLGALLRWLNTPGLDLRQELGVALDLFVRGAATTPPHWPRRKAAR</sequence>
<dbReference type="InterPro" id="IPR001647">
    <property type="entry name" value="HTH_TetR"/>
</dbReference>
<proteinExistence type="predicted"/>
<dbReference type="GO" id="GO:0003700">
    <property type="term" value="F:DNA-binding transcription factor activity"/>
    <property type="evidence" value="ECO:0007669"/>
    <property type="project" value="TreeGrafter"/>
</dbReference>
<dbReference type="RefSeq" id="WP_009517254.1">
    <property type="nucleotide sequence ID" value="NZ_CCAE010000003.1"/>
</dbReference>
<keyword evidence="3" id="KW-0804">Transcription</keyword>
<dbReference type="InterPro" id="IPR009057">
    <property type="entry name" value="Homeodomain-like_sf"/>
</dbReference>
<keyword evidence="1" id="KW-0805">Transcription regulation</keyword>
<dbReference type="InterPro" id="IPR036271">
    <property type="entry name" value="Tet_transcr_reg_TetR-rel_C_sf"/>
</dbReference>
<evidence type="ECO:0000256" key="4">
    <source>
        <dbReference type="PROSITE-ProRule" id="PRU00335"/>
    </source>
</evidence>
<evidence type="ECO:0000313" key="6">
    <source>
        <dbReference type="EMBL" id="CDN86393.1"/>
    </source>
</evidence>
<dbReference type="Pfam" id="PF00440">
    <property type="entry name" value="TetR_N"/>
    <property type="match status" value="1"/>
</dbReference>
<name>A0A1L1PE99_HYDIT</name>
<evidence type="ECO:0000259" key="5">
    <source>
        <dbReference type="PROSITE" id="PS50977"/>
    </source>
</evidence>
<keyword evidence="2 4" id="KW-0238">DNA-binding</keyword>
<dbReference type="SUPFAM" id="SSF46689">
    <property type="entry name" value="Homeodomain-like"/>
    <property type="match status" value="1"/>
</dbReference>
<evidence type="ECO:0000256" key="3">
    <source>
        <dbReference type="ARBA" id="ARBA00023163"/>
    </source>
</evidence>
<accession>A0A1L1PE99</accession>
<dbReference type="GO" id="GO:0000976">
    <property type="term" value="F:transcription cis-regulatory region binding"/>
    <property type="evidence" value="ECO:0007669"/>
    <property type="project" value="TreeGrafter"/>
</dbReference>
<evidence type="ECO:0000313" key="7">
    <source>
        <dbReference type="Proteomes" id="UP000028878"/>
    </source>
</evidence>
<dbReference type="PANTHER" id="PTHR30055">
    <property type="entry name" value="HTH-TYPE TRANSCRIPTIONAL REGULATOR RUTR"/>
    <property type="match status" value="1"/>
</dbReference>
<organism evidence="6 7">
    <name type="scientific">Hydrogenophaga intermedia</name>
    <dbReference type="NCBI Taxonomy" id="65786"/>
    <lineage>
        <taxon>Bacteria</taxon>
        <taxon>Pseudomonadati</taxon>
        <taxon>Pseudomonadota</taxon>
        <taxon>Betaproteobacteria</taxon>
        <taxon>Burkholderiales</taxon>
        <taxon>Comamonadaceae</taxon>
        <taxon>Hydrogenophaga</taxon>
    </lineage>
</organism>
<dbReference type="PRINTS" id="PR00455">
    <property type="entry name" value="HTHTETR"/>
</dbReference>
<dbReference type="SUPFAM" id="SSF48498">
    <property type="entry name" value="Tetracyclin repressor-like, C-terminal domain"/>
    <property type="match status" value="1"/>
</dbReference>
<feature type="domain" description="HTH tetR-type" evidence="5">
    <location>
        <begin position="14"/>
        <end position="74"/>
    </location>
</feature>
<dbReference type="PANTHER" id="PTHR30055:SF234">
    <property type="entry name" value="HTH-TYPE TRANSCRIPTIONAL REGULATOR BETI"/>
    <property type="match status" value="1"/>
</dbReference>
<dbReference type="InterPro" id="IPR050109">
    <property type="entry name" value="HTH-type_TetR-like_transc_reg"/>
</dbReference>
<dbReference type="Gene3D" id="1.10.357.10">
    <property type="entry name" value="Tetracycline Repressor, domain 2"/>
    <property type="match status" value="1"/>
</dbReference>
<gene>
    <name evidence="6" type="ORF">BN948_00794</name>
</gene>
<dbReference type="PROSITE" id="PS50977">
    <property type="entry name" value="HTH_TETR_2"/>
    <property type="match status" value="1"/>
</dbReference>
<evidence type="ECO:0000256" key="2">
    <source>
        <dbReference type="ARBA" id="ARBA00023125"/>
    </source>
</evidence>
<dbReference type="Proteomes" id="UP000028878">
    <property type="component" value="Unassembled WGS sequence"/>
</dbReference>
<keyword evidence="7" id="KW-1185">Reference proteome</keyword>